<feature type="compositionally biased region" description="Polar residues" evidence="1">
    <location>
        <begin position="687"/>
        <end position="698"/>
    </location>
</feature>
<feature type="compositionally biased region" description="Low complexity" evidence="1">
    <location>
        <begin position="1002"/>
        <end position="1021"/>
    </location>
</feature>
<protein>
    <submittedName>
        <fullName evidence="2">Uncharacterized protein</fullName>
    </submittedName>
</protein>
<feature type="region of interest" description="Disordered" evidence="1">
    <location>
        <begin position="420"/>
        <end position="439"/>
    </location>
</feature>
<dbReference type="EMBL" id="CDHK01000004">
    <property type="protein sequence ID" value="CEO60006.1"/>
    <property type="molecule type" value="Genomic_DNA"/>
</dbReference>
<feature type="region of interest" description="Disordered" evidence="1">
    <location>
        <begin position="1068"/>
        <end position="1153"/>
    </location>
</feature>
<evidence type="ECO:0000313" key="2">
    <source>
        <dbReference type="EMBL" id="CEO60006.1"/>
    </source>
</evidence>
<dbReference type="OrthoDB" id="5382203at2759"/>
<feature type="compositionally biased region" description="Polar residues" evidence="1">
    <location>
        <begin position="787"/>
        <end position="799"/>
    </location>
</feature>
<feature type="compositionally biased region" description="Polar residues" evidence="1">
    <location>
        <begin position="1211"/>
        <end position="1236"/>
    </location>
</feature>
<feature type="region of interest" description="Disordered" evidence="1">
    <location>
        <begin position="640"/>
        <end position="863"/>
    </location>
</feature>
<feature type="region of interest" description="Disordered" evidence="1">
    <location>
        <begin position="951"/>
        <end position="1034"/>
    </location>
</feature>
<proteinExistence type="predicted"/>
<feature type="compositionally biased region" description="Polar residues" evidence="1">
    <location>
        <begin position="1260"/>
        <end position="1270"/>
    </location>
</feature>
<sequence length="1311" mass="142022">MSTSPIIEQTSPSGTRVSVSPAMQSYKGSDFLEAGTLSRSRSTSLSSDSQHPRVNLMSPPSVRPAPAFISSSAASEIITSDQEFNAADFAPENEETGAGANALVTPAALSLLNGFLDNLLFNILAGSKSTQLACIRPALADVLKPRLASEVVATADEELSEYMGGGDDEQTEFRGGHEPGGDFDLVRSWKLTRLRCMVYTRLGDMEEEDEDEFIAQEGLGETDGAPRRFTSHVDNITPAAAIFLTSIIEHIGERALVIAGETARSRLSAKLNDGQDDEADEDEDRKRIDRLVVEDLDMEKLALNATLGRLWRTWRKRRRNTTLSRTLSRESFRRRGYTQNLANSRKSSVVTIEEPMTPQEPLAEELPALVDPATVPLPIGDWDVQEIEVPGFSAELEGEVQTMEAVVAHKVRPRSLMVFSSPSLVPRSPGSTGSPVSAGAIDNAKSLRHVRTKSLPNAAASPPRQTSQKTEYAATADQPSPRTSEEKKQLETMYEDDESAEFVDAAETAPGTAITTSHEEVLEQSTAESAAKDRMPVVQEEEEEEERPAPAAASAAGPPVNETVASLRSWEDDEEAATDHSARVSAASLDDQPAKDTEVIEGQGLCEKPKLTSTIHRPRRKPSKDPVLLNAKPIIAETSEPDVNSVVDTPPATQGVKSTPTPSGATIEAIDSPRDEIDVEDRDQHISVMTSTPATASVNDKLMREKLSETIVEEPVNPTESTESAIEESSVQEPATVPESPRPASATGSERSQRSRRHKPSPLVVTPTNRTSPKLEQRAAVQRMPRPNNSVSSTVQTQTRRSDSVSDKRPLTAGSSTSQVSSKLKGLMNRPQGESPSLRLRSSSETSRASGSAGSVENDATDLDKLINSDETIHFTLTPRSVREMHFPDIPRQIPRSDTTDTTHLADFIKNTGPPGEEPRLRTSVSSRNTGDVNALGRTKSIESPKHIPLASRMTLPPKSPAREVARTAGTPTSVRDMAETTRISSPTSAPVSQAGSPVRPPSSFSTNTNNTSRSNPNRPRLQARPAETRGSQTSELIDFIREGPPQPGAHRIPRTVAPFRNTIDSDDIHFDSATDKDHGNSFASGSSPNKSVTSLGSRIGLLDSSNRTTGQAKAAPTSIAMEDDDRPIPVRKQRRIPGRAPDPYAIDDDDDDDLLEELINAKPPKREEESLLDFLRSAPPPDFEQQQPQPLNVAVPSARPNGTGMKSRLMRSSTTADRIPSSKMSISSLRSQSTLNSQHQQSSNYSHKVGMARNPGIIPSTTNRQTETSALADFLRNTGPPEIPAGRDLGAKGKEGGFSRFFVRRKKLEA</sequence>
<feature type="compositionally biased region" description="Basic and acidic residues" evidence="1">
    <location>
        <begin position="800"/>
        <end position="810"/>
    </location>
</feature>
<feature type="compositionally biased region" description="Polar residues" evidence="1">
    <location>
        <begin position="651"/>
        <end position="664"/>
    </location>
</feature>
<feature type="region of interest" description="Disordered" evidence="1">
    <location>
        <begin position="1177"/>
        <end position="1296"/>
    </location>
</feature>
<feature type="compositionally biased region" description="Polar residues" evidence="1">
    <location>
        <begin position="982"/>
        <end position="996"/>
    </location>
</feature>
<feature type="region of interest" description="Disordered" evidence="1">
    <location>
        <begin position="1"/>
        <end position="22"/>
    </location>
</feature>
<feature type="compositionally biased region" description="Polar residues" evidence="1">
    <location>
        <begin position="923"/>
        <end position="932"/>
    </location>
</feature>
<dbReference type="Proteomes" id="UP000042958">
    <property type="component" value="Unassembled WGS sequence"/>
</dbReference>
<feature type="compositionally biased region" description="Low complexity" evidence="1">
    <location>
        <begin position="37"/>
        <end position="47"/>
    </location>
</feature>
<feature type="compositionally biased region" description="Polar residues" evidence="1">
    <location>
        <begin position="1082"/>
        <end position="1097"/>
    </location>
</feature>
<dbReference type="STRING" id="104259.A0A0F7VGJ5"/>
<feature type="region of interest" description="Disordered" evidence="1">
    <location>
        <begin position="512"/>
        <end position="603"/>
    </location>
</feature>
<feature type="compositionally biased region" description="Low complexity" evidence="1">
    <location>
        <begin position="549"/>
        <end position="559"/>
    </location>
</feature>
<name>A0A0F7VGJ5_PENBI</name>
<feature type="compositionally biased region" description="Basic and acidic residues" evidence="1">
    <location>
        <begin position="1068"/>
        <end position="1080"/>
    </location>
</feature>
<accession>A0A0F7VGJ5</accession>
<feature type="compositionally biased region" description="Polar residues" evidence="1">
    <location>
        <begin position="813"/>
        <end position="822"/>
    </location>
</feature>
<keyword evidence="3" id="KW-1185">Reference proteome</keyword>
<gene>
    <name evidence="2" type="ORF">PMG11_04650</name>
</gene>
<organism evidence="2 3">
    <name type="scientific">Penicillium brasilianum</name>
    <dbReference type="NCBI Taxonomy" id="104259"/>
    <lineage>
        <taxon>Eukaryota</taxon>
        <taxon>Fungi</taxon>
        <taxon>Dikarya</taxon>
        <taxon>Ascomycota</taxon>
        <taxon>Pezizomycotina</taxon>
        <taxon>Eurotiomycetes</taxon>
        <taxon>Eurotiomycetidae</taxon>
        <taxon>Eurotiales</taxon>
        <taxon>Aspergillaceae</taxon>
        <taxon>Penicillium</taxon>
    </lineage>
</organism>
<feature type="region of interest" description="Disordered" evidence="1">
    <location>
        <begin position="909"/>
        <end position="935"/>
    </location>
</feature>
<reference evidence="3" key="1">
    <citation type="journal article" date="2015" name="Genome Announc.">
        <title>Draft genome sequence of the fungus Penicillium brasilianum MG11.</title>
        <authorList>
            <person name="Horn F."/>
            <person name="Linde J."/>
            <person name="Mattern D.J."/>
            <person name="Walther G."/>
            <person name="Guthke R."/>
            <person name="Brakhage A.A."/>
            <person name="Valiante V."/>
        </authorList>
    </citation>
    <scope>NUCLEOTIDE SEQUENCE [LARGE SCALE GENOMIC DNA]</scope>
    <source>
        <strain evidence="3">MG11</strain>
    </source>
</reference>
<feature type="compositionally biased region" description="Low complexity" evidence="1">
    <location>
        <begin position="1237"/>
        <end position="1248"/>
    </location>
</feature>
<feature type="region of interest" description="Disordered" evidence="1">
    <location>
        <begin position="37"/>
        <end position="61"/>
    </location>
</feature>
<feature type="compositionally biased region" description="Low complexity" evidence="1">
    <location>
        <begin position="719"/>
        <end position="729"/>
    </location>
</feature>
<evidence type="ECO:0000313" key="3">
    <source>
        <dbReference type="Proteomes" id="UP000042958"/>
    </source>
</evidence>
<feature type="region of interest" description="Disordered" evidence="1">
    <location>
        <begin position="454"/>
        <end position="498"/>
    </location>
</feature>
<feature type="compositionally biased region" description="Low complexity" evidence="1">
    <location>
        <begin position="833"/>
        <end position="855"/>
    </location>
</feature>
<evidence type="ECO:0000256" key="1">
    <source>
        <dbReference type="SAM" id="MobiDB-lite"/>
    </source>
</evidence>
<feature type="compositionally biased region" description="Polar residues" evidence="1">
    <location>
        <begin position="420"/>
        <end position="435"/>
    </location>
</feature>